<accession>A0A5M7ZYM4</accession>
<dbReference type="Proteomes" id="UP000324324">
    <property type="component" value="Unassembled WGS sequence"/>
</dbReference>
<evidence type="ECO:0000313" key="2">
    <source>
        <dbReference type="EMBL" id="KAA6115522.1"/>
    </source>
</evidence>
<protein>
    <recommendedName>
        <fullName evidence="4">DUF2782 domain-containing protein</fullName>
    </recommendedName>
</protein>
<feature type="compositionally biased region" description="Basic and acidic residues" evidence="1">
    <location>
        <begin position="150"/>
        <end position="163"/>
    </location>
</feature>
<comment type="caution">
    <text evidence="2">The sequence shown here is derived from an EMBL/GenBank/DDBJ whole genome shotgun (WGS) entry which is preliminary data.</text>
</comment>
<reference evidence="2 3" key="1">
    <citation type="submission" date="2019-09" db="EMBL/GenBank/DDBJ databases">
        <title>Isolation of a novel species in the genus Cupriavidus from patients with sepsis using whole genome sequencing.</title>
        <authorList>
            <person name="Kweon O.J."/>
            <person name="Lee M.-K."/>
        </authorList>
    </citation>
    <scope>NUCLEOTIDE SEQUENCE [LARGE SCALE GENOMIC DNA]</scope>
    <source>
        <strain evidence="2 3">MKL-01</strain>
    </source>
</reference>
<evidence type="ECO:0008006" key="4">
    <source>
        <dbReference type="Google" id="ProtNLM"/>
    </source>
</evidence>
<organism evidence="2 3">
    <name type="scientific">Cupriavidus cauae</name>
    <dbReference type="NCBI Taxonomy" id="2608999"/>
    <lineage>
        <taxon>Bacteria</taxon>
        <taxon>Pseudomonadati</taxon>
        <taxon>Pseudomonadota</taxon>
        <taxon>Betaproteobacteria</taxon>
        <taxon>Burkholderiales</taxon>
        <taxon>Burkholderiaceae</taxon>
        <taxon>Cupriavidus</taxon>
    </lineage>
</organism>
<evidence type="ECO:0000313" key="3">
    <source>
        <dbReference type="Proteomes" id="UP000324324"/>
    </source>
</evidence>
<dbReference type="AlphaFoldDB" id="A0A5M7ZYM4"/>
<feature type="region of interest" description="Disordered" evidence="1">
    <location>
        <begin position="1"/>
        <end position="45"/>
    </location>
</feature>
<feature type="compositionally biased region" description="Polar residues" evidence="1">
    <location>
        <begin position="83"/>
        <end position="106"/>
    </location>
</feature>
<gene>
    <name evidence="2" type="ORF">F1599_25630</name>
</gene>
<keyword evidence="3" id="KW-1185">Reference proteome</keyword>
<sequence length="174" mass="19089">MPESRPALPRAAPIRMRRHPARIAQEPEMTSLSFPAASADEPEPLPGVARRGLTLAATVLALIAAPAALAQQSAQQAADDNGALSQQELNEINNQPIAPSAKTQLNHPREPSFQLNEADGTQVREYRDRRGQQVDIEVKSGAGTQYQMSRPEDSSPRIREREVNRVPSVRVLQF</sequence>
<feature type="compositionally biased region" description="Low complexity" evidence="1">
    <location>
        <begin position="69"/>
        <end position="78"/>
    </location>
</feature>
<proteinExistence type="predicted"/>
<dbReference type="EMBL" id="VWRN01000074">
    <property type="protein sequence ID" value="KAA6115522.1"/>
    <property type="molecule type" value="Genomic_DNA"/>
</dbReference>
<feature type="compositionally biased region" description="Basic and acidic residues" evidence="1">
    <location>
        <begin position="122"/>
        <end position="138"/>
    </location>
</feature>
<name>A0A5M7ZYM4_9BURK</name>
<evidence type="ECO:0000256" key="1">
    <source>
        <dbReference type="SAM" id="MobiDB-lite"/>
    </source>
</evidence>
<feature type="region of interest" description="Disordered" evidence="1">
    <location>
        <begin position="69"/>
        <end position="163"/>
    </location>
</feature>